<dbReference type="AlphaFoldDB" id="A0A0B5FNG8"/>
<evidence type="ECO:0000313" key="3">
    <source>
        <dbReference type="Proteomes" id="UP000035036"/>
    </source>
</evidence>
<keyword evidence="1" id="KW-1133">Transmembrane helix</keyword>
<evidence type="ECO:0000313" key="2">
    <source>
        <dbReference type="EMBL" id="AJF06174.1"/>
    </source>
</evidence>
<proteinExistence type="predicted"/>
<dbReference type="RefSeq" id="WP_040199710.1">
    <property type="nucleotide sequence ID" value="NZ_CP010311.1"/>
</dbReference>
<dbReference type="KEGG" id="gsb:GSUB_05800"/>
<dbReference type="InterPro" id="IPR007401">
    <property type="entry name" value="DUF454"/>
</dbReference>
<evidence type="ECO:0000256" key="1">
    <source>
        <dbReference type="SAM" id="Phobius"/>
    </source>
</evidence>
<keyword evidence="1" id="KW-0472">Membrane</keyword>
<name>A0A0B5FNG8_9BACT</name>
<feature type="transmembrane region" description="Helical" evidence="1">
    <location>
        <begin position="107"/>
        <end position="127"/>
    </location>
</feature>
<dbReference type="Pfam" id="PF04304">
    <property type="entry name" value="DUF454"/>
    <property type="match status" value="1"/>
</dbReference>
<reference evidence="2 3" key="1">
    <citation type="journal article" date="2015" name="Genome Announc.">
        <title>Genomes of Geoalkalibacter ferrihydriticus Z-0531T and Geoalkalibacter subterraneus Red1T, Two Haloalkaliphilic Metal-Reducing Deltaproteobacteria.</title>
        <authorList>
            <person name="Badalamenti J.P."/>
            <person name="Krajmalnik-Brown R."/>
            <person name="Torres C.I."/>
            <person name="Bond D.R."/>
        </authorList>
    </citation>
    <scope>NUCLEOTIDE SEQUENCE [LARGE SCALE GENOMIC DNA]</scope>
    <source>
        <strain evidence="2 3">Red1</strain>
    </source>
</reference>
<dbReference type="PANTHER" id="PTHR35813">
    <property type="entry name" value="INNER MEMBRANE PROTEIN YBAN"/>
    <property type="match status" value="1"/>
</dbReference>
<sequence length="132" mass="14210">MTAGASKNKDRPILRAFLLAGGLLSTGLAVLGIFLPLLPTVPLLLLAAACFVRSSARLHRWLLEHPRLGPLVSGYLDGEGMPLRAKVSAILLIWISIPLSAWLVPLLWVSVLLILLGLAITIYLLSLPTLEC</sequence>
<dbReference type="PANTHER" id="PTHR35813:SF1">
    <property type="entry name" value="INNER MEMBRANE PROTEIN YBAN"/>
    <property type="match status" value="1"/>
</dbReference>
<gene>
    <name evidence="2" type="ORF">GSUB_05800</name>
</gene>
<dbReference type="EMBL" id="CP010311">
    <property type="protein sequence ID" value="AJF06174.1"/>
    <property type="molecule type" value="Genomic_DNA"/>
</dbReference>
<protein>
    <submittedName>
        <fullName evidence="2">Membrane protein</fullName>
    </submittedName>
</protein>
<dbReference type="STRING" id="483547.GSUB_05800"/>
<feature type="transmembrane region" description="Helical" evidence="1">
    <location>
        <begin position="12"/>
        <end position="35"/>
    </location>
</feature>
<accession>A0A0B5FNG8</accession>
<dbReference type="Proteomes" id="UP000035036">
    <property type="component" value="Chromosome"/>
</dbReference>
<dbReference type="HOGENOM" id="CLU_113299_2_1_7"/>
<organism evidence="2 3">
    <name type="scientific">Geoalkalibacter subterraneus</name>
    <dbReference type="NCBI Taxonomy" id="483547"/>
    <lineage>
        <taxon>Bacteria</taxon>
        <taxon>Pseudomonadati</taxon>
        <taxon>Thermodesulfobacteriota</taxon>
        <taxon>Desulfuromonadia</taxon>
        <taxon>Desulfuromonadales</taxon>
        <taxon>Geoalkalibacteraceae</taxon>
        <taxon>Geoalkalibacter</taxon>
    </lineage>
</organism>
<dbReference type="PIRSF" id="PIRSF016789">
    <property type="entry name" value="DUF454"/>
    <property type="match status" value="1"/>
</dbReference>
<dbReference type="GO" id="GO:0005886">
    <property type="term" value="C:plasma membrane"/>
    <property type="evidence" value="ECO:0007669"/>
    <property type="project" value="TreeGrafter"/>
</dbReference>
<keyword evidence="3" id="KW-1185">Reference proteome</keyword>
<keyword evidence="1" id="KW-0812">Transmembrane</keyword>